<dbReference type="InterPro" id="IPR018640">
    <property type="entry name" value="DUF2063"/>
</dbReference>
<name>A0A657LU50_9HYPH</name>
<reference evidence="2 3" key="1">
    <citation type="submission" date="2016-02" db="EMBL/GenBank/DDBJ databases">
        <title>Genome sequencing of a beta-galactosidase producing bacteria Rhizobium sp. 59.</title>
        <authorList>
            <person name="Wang D."/>
            <person name="Kot W."/>
            <person name="Qin Y."/>
            <person name="Hansen L."/>
            <person name="Naqvi K."/>
            <person name="Rensing C."/>
        </authorList>
    </citation>
    <scope>NUCLEOTIDE SEQUENCE [LARGE SCALE GENOMIC DNA]</scope>
    <source>
        <strain evidence="2 3">59</strain>
    </source>
</reference>
<proteinExistence type="predicted"/>
<dbReference type="Proteomes" id="UP000182661">
    <property type="component" value="Unassembled WGS sequence"/>
</dbReference>
<accession>A0A657LU50</accession>
<organism evidence="2 3">
    <name type="scientific">Pararhizobium antarcticum</name>
    <dbReference type="NCBI Taxonomy" id="1798805"/>
    <lineage>
        <taxon>Bacteria</taxon>
        <taxon>Pseudomonadati</taxon>
        <taxon>Pseudomonadota</taxon>
        <taxon>Alphaproteobacteria</taxon>
        <taxon>Hyphomicrobiales</taxon>
        <taxon>Rhizobiaceae</taxon>
        <taxon>Rhizobium/Agrobacterium group</taxon>
        <taxon>Pararhizobium</taxon>
    </lineage>
</organism>
<dbReference type="InterPro" id="IPR044922">
    <property type="entry name" value="DUF2063_N_sf"/>
</dbReference>
<evidence type="ECO:0000313" key="2">
    <source>
        <dbReference type="EMBL" id="OJF97434.1"/>
    </source>
</evidence>
<dbReference type="Pfam" id="PF09836">
    <property type="entry name" value="DUF2063"/>
    <property type="match status" value="1"/>
</dbReference>
<feature type="domain" description="Putative DNA-binding" evidence="1">
    <location>
        <begin position="6"/>
        <end position="97"/>
    </location>
</feature>
<evidence type="ECO:0000313" key="3">
    <source>
        <dbReference type="Proteomes" id="UP000182661"/>
    </source>
</evidence>
<dbReference type="Gene3D" id="1.10.150.690">
    <property type="entry name" value="DUF2063"/>
    <property type="match status" value="1"/>
</dbReference>
<evidence type="ECO:0000259" key="1">
    <source>
        <dbReference type="Pfam" id="PF09836"/>
    </source>
</evidence>
<gene>
    <name evidence="2" type="ORF">AX760_17035</name>
</gene>
<keyword evidence="3" id="KW-1185">Reference proteome</keyword>
<dbReference type="AlphaFoldDB" id="A0A657LU50"/>
<dbReference type="OrthoDB" id="4146344at2"/>
<protein>
    <recommendedName>
        <fullName evidence="1">Putative DNA-binding domain-containing protein</fullName>
    </recommendedName>
</protein>
<dbReference type="EMBL" id="LSRP01000083">
    <property type="protein sequence ID" value="OJF97434.1"/>
    <property type="molecule type" value="Genomic_DNA"/>
</dbReference>
<comment type="caution">
    <text evidence="2">The sequence shown here is derived from an EMBL/GenBank/DDBJ whole genome shotgun (WGS) entry which is preliminary data.</text>
</comment>
<dbReference type="RefSeq" id="WP_071833054.1">
    <property type="nucleotide sequence ID" value="NZ_LSRP01000083.1"/>
</dbReference>
<sequence>MDFAASQSAFATALLQADRPVPDGITTVRGDADPARFAVYRNNVFVGLTRALAQRFPVTEKLVGPAFFLAMARAYAQDHKPASPLIINYGNYFADFIASFAPASGLVYLSDVARIEAAWTHAYHAADAPALDLAALAALAPETLADLQLSPHPSAHLILSDHPAGSIWNAHQQNPVRPVMDWQPQAMLVLRPEMTVDIHILPPQDAVFASLLFRGLSLGEAAETAFSANDAFDFGAALAGLTGLGAFATLQKDQGQIDED</sequence>